<keyword evidence="11" id="KW-1185">Reference proteome</keyword>
<evidence type="ECO:0000313" key="11">
    <source>
        <dbReference type="Proteomes" id="UP001299283"/>
    </source>
</evidence>
<feature type="domain" description="Acyl-CoA dehydrogenase/oxidase N-terminal" evidence="9">
    <location>
        <begin position="6"/>
        <end position="120"/>
    </location>
</feature>
<dbReference type="Gene3D" id="2.40.110.10">
    <property type="entry name" value="Butyryl-CoA Dehydrogenase, subunit A, domain 2"/>
    <property type="match status" value="1"/>
</dbReference>
<name>A0ABU5Z277_9MYCO</name>
<evidence type="ECO:0000256" key="4">
    <source>
        <dbReference type="ARBA" id="ARBA00022827"/>
    </source>
</evidence>
<evidence type="ECO:0000259" key="7">
    <source>
        <dbReference type="Pfam" id="PF00441"/>
    </source>
</evidence>
<comment type="cofactor">
    <cofactor evidence="1 6">
        <name>FAD</name>
        <dbReference type="ChEBI" id="CHEBI:57692"/>
    </cofactor>
</comment>
<evidence type="ECO:0000256" key="1">
    <source>
        <dbReference type="ARBA" id="ARBA00001974"/>
    </source>
</evidence>
<dbReference type="Pfam" id="PF02770">
    <property type="entry name" value="Acyl-CoA_dh_M"/>
    <property type="match status" value="1"/>
</dbReference>
<dbReference type="Pfam" id="PF00441">
    <property type="entry name" value="Acyl-CoA_dh_1"/>
    <property type="match status" value="1"/>
</dbReference>
<protein>
    <submittedName>
        <fullName evidence="10">Acyl-CoA dehydrogenase family protein</fullName>
    </submittedName>
</protein>
<dbReference type="Proteomes" id="UP001299283">
    <property type="component" value="Unassembled WGS sequence"/>
</dbReference>
<dbReference type="Gene3D" id="1.20.140.10">
    <property type="entry name" value="Butyryl-CoA Dehydrogenase, subunit A, domain 3"/>
    <property type="match status" value="1"/>
</dbReference>
<comment type="caution">
    <text evidence="10">The sequence shown here is derived from an EMBL/GenBank/DDBJ whole genome shotgun (WGS) entry which is preliminary data.</text>
</comment>
<evidence type="ECO:0000256" key="5">
    <source>
        <dbReference type="ARBA" id="ARBA00023002"/>
    </source>
</evidence>
<keyword evidence="5 6" id="KW-0560">Oxidoreductase</keyword>
<gene>
    <name evidence="10" type="ORF">K5L39_16175</name>
</gene>
<dbReference type="Pfam" id="PF02771">
    <property type="entry name" value="Acyl-CoA_dh_N"/>
    <property type="match status" value="1"/>
</dbReference>
<keyword evidence="4 6" id="KW-0274">FAD</keyword>
<evidence type="ECO:0000259" key="9">
    <source>
        <dbReference type="Pfam" id="PF02771"/>
    </source>
</evidence>
<evidence type="ECO:0000256" key="2">
    <source>
        <dbReference type="ARBA" id="ARBA00009347"/>
    </source>
</evidence>
<proteinExistence type="inferred from homology"/>
<feature type="domain" description="Acyl-CoA oxidase/dehydrogenase middle" evidence="8">
    <location>
        <begin position="124"/>
        <end position="218"/>
    </location>
</feature>
<evidence type="ECO:0000259" key="8">
    <source>
        <dbReference type="Pfam" id="PF02770"/>
    </source>
</evidence>
<dbReference type="SUPFAM" id="SSF47203">
    <property type="entry name" value="Acyl-CoA dehydrogenase C-terminal domain-like"/>
    <property type="match status" value="1"/>
</dbReference>
<dbReference type="Gene3D" id="1.10.540.10">
    <property type="entry name" value="Acyl-CoA dehydrogenase/oxidase, N-terminal domain"/>
    <property type="match status" value="1"/>
</dbReference>
<dbReference type="EMBL" id="JAYJJQ010000016">
    <property type="protein sequence ID" value="MEB3070724.1"/>
    <property type="molecule type" value="Genomic_DNA"/>
</dbReference>
<reference evidence="10 11" key="1">
    <citation type="submission" date="2023-12" db="EMBL/GenBank/DDBJ databases">
        <title>Description of new species of Mycobacterium terrae complex isolated from sewage at the Sao Paulo Zoological Park Foundation in Brazil.</title>
        <authorList>
            <person name="Romagnoli C.L."/>
            <person name="Conceicao E.C."/>
            <person name="Machado E."/>
            <person name="Barreto L.B.P.F."/>
            <person name="Sharma A."/>
            <person name="Silva N.M."/>
            <person name="Marques L.E."/>
            <person name="Juliana M.A."/>
            <person name="Lourenco M.C.S."/>
            <person name="Digiampietri L.A."/>
            <person name="Suffys P.N."/>
            <person name="Viana-Niero C."/>
        </authorList>
    </citation>
    <scope>NUCLEOTIDE SEQUENCE [LARGE SCALE GENOMIC DNA]</scope>
    <source>
        <strain evidence="10 11">MYC017</strain>
    </source>
</reference>
<keyword evidence="3 6" id="KW-0285">Flavoprotein</keyword>
<dbReference type="InterPro" id="IPR009075">
    <property type="entry name" value="AcylCo_DH/oxidase_C"/>
</dbReference>
<dbReference type="InterPro" id="IPR006091">
    <property type="entry name" value="Acyl-CoA_Oxase/DH_mid-dom"/>
</dbReference>
<evidence type="ECO:0000313" key="10">
    <source>
        <dbReference type="EMBL" id="MEB3070724.1"/>
    </source>
</evidence>
<dbReference type="PANTHER" id="PTHR43292:SF3">
    <property type="entry name" value="ACYL-COA DEHYDROGENASE FADE29"/>
    <property type="match status" value="1"/>
</dbReference>
<dbReference type="InterPro" id="IPR009100">
    <property type="entry name" value="AcylCoA_DH/oxidase_NM_dom_sf"/>
</dbReference>
<evidence type="ECO:0000256" key="6">
    <source>
        <dbReference type="RuleBase" id="RU362125"/>
    </source>
</evidence>
<dbReference type="InterPro" id="IPR037069">
    <property type="entry name" value="AcylCoA_DH/ox_N_sf"/>
</dbReference>
<sequence length="390" mass="43782">MDLKWSEAERGFREEVRIWLQENVSRQARPSELHECREFDLAWQRRQYDGGWAGISWPTEYGGRGLGLAEQMIWYEEYARAGAPPSGTNFVGLNHAGPTLIARATDTQRKEHLPKILHGESIWCQGFSEPEAGSDLAGLKARAVIDGDDLVVNGQKTWTSYADVADYQELLVRTDPDAPKHKGISWVICDMRLPGIEIRPITTMHGEQHFCEVFYDDVRIPLKNVVGELNDGWSVAMSTLSFERGTAFMADQIELAHQLENIVHVAHELPGPTGKASAFADDEIRRRLATVRAEVAALRAMTYMNVSRIARQQTPGPEGSQIRFYYSQVLRRVYDVAMDVLGAGSVADEGERHPLIFGYLNSFRSSISAGTKDIQRNIIGERILGLPRSR</sequence>
<organism evidence="10 11">
    <name type="scientific">[Mycobacterium] vasticus</name>
    <dbReference type="NCBI Taxonomy" id="2875777"/>
    <lineage>
        <taxon>Bacteria</taxon>
        <taxon>Bacillati</taxon>
        <taxon>Actinomycetota</taxon>
        <taxon>Actinomycetes</taxon>
        <taxon>Mycobacteriales</taxon>
        <taxon>Mycobacteriaceae</taxon>
        <taxon>Mycolicibacter</taxon>
    </lineage>
</organism>
<comment type="similarity">
    <text evidence="2 6">Belongs to the acyl-CoA dehydrogenase family.</text>
</comment>
<dbReference type="InterPro" id="IPR052161">
    <property type="entry name" value="Mycobact_Acyl-CoA_DH"/>
</dbReference>
<dbReference type="SUPFAM" id="SSF56645">
    <property type="entry name" value="Acyl-CoA dehydrogenase NM domain-like"/>
    <property type="match status" value="1"/>
</dbReference>
<evidence type="ECO:0000256" key="3">
    <source>
        <dbReference type="ARBA" id="ARBA00022630"/>
    </source>
</evidence>
<dbReference type="InterPro" id="IPR036250">
    <property type="entry name" value="AcylCo_DH-like_C"/>
</dbReference>
<accession>A0ABU5Z277</accession>
<feature type="domain" description="Acyl-CoA dehydrogenase/oxidase C-terminal" evidence="7">
    <location>
        <begin position="230"/>
        <end position="384"/>
    </location>
</feature>
<dbReference type="InterPro" id="IPR013786">
    <property type="entry name" value="AcylCoA_DH/ox_N"/>
</dbReference>
<dbReference type="RefSeq" id="WP_329779634.1">
    <property type="nucleotide sequence ID" value="NZ_JAYJJQ010000016.1"/>
</dbReference>
<dbReference type="InterPro" id="IPR046373">
    <property type="entry name" value="Acyl-CoA_Oxase/DH_mid-dom_sf"/>
</dbReference>
<dbReference type="PANTHER" id="PTHR43292">
    <property type="entry name" value="ACYL-COA DEHYDROGENASE"/>
    <property type="match status" value="1"/>
</dbReference>